<dbReference type="InterPro" id="IPR018997">
    <property type="entry name" value="PUB_domain"/>
</dbReference>
<dbReference type="OrthoDB" id="2020720at2759"/>
<dbReference type="InterPro" id="IPR032979">
    <property type="entry name" value="ENGase"/>
</dbReference>
<comment type="caution">
    <text evidence="3">The sequence shown here is derived from an EMBL/GenBank/DDBJ whole genome shotgun (WGS) entry which is preliminary data.</text>
</comment>
<dbReference type="PANTHER" id="PTHR13246:SF1">
    <property type="entry name" value="CYTOSOLIC ENDO-BETA-N-ACETYLGLUCOSAMINIDASE"/>
    <property type="match status" value="1"/>
</dbReference>
<dbReference type="Gene3D" id="2.30.30.100">
    <property type="match status" value="1"/>
</dbReference>
<evidence type="ECO:0000259" key="2">
    <source>
        <dbReference type="PROSITE" id="PS52002"/>
    </source>
</evidence>
<dbReference type="PROSITE" id="PS52002">
    <property type="entry name" value="SM"/>
    <property type="match status" value="1"/>
</dbReference>
<proteinExistence type="predicted"/>
<dbReference type="SUPFAM" id="SSF50182">
    <property type="entry name" value="Sm-like ribonucleoproteins"/>
    <property type="match status" value="1"/>
</dbReference>
<evidence type="ECO:0000313" key="4">
    <source>
        <dbReference type="Proteomes" id="UP000037460"/>
    </source>
</evidence>
<feature type="compositionally biased region" description="Gly residues" evidence="1">
    <location>
        <begin position="103"/>
        <end position="113"/>
    </location>
</feature>
<reference evidence="4" key="1">
    <citation type="journal article" date="2015" name="PLoS Genet.">
        <title>Genome Sequence and Transcriptome Analyses of Chrysochromulina tobin: Metabolic Tools for Enhanced Algal Fitness in the Prominent Order Prymnesiales (Haptophyceae).</title>
        <authorList>
            <person name="Hovde B.T."/>
            <person name="Deodato C.R."/>
            <person name="Hunsperger H.M."/>
            <person name="Ryken S.A."/>
            <person name="Yost W."/>
            <person name="Jha R.K."/>
            <person name="Patterson J."/>
            <person name="Monnat R.J. Jr."/>
            <person name="Barlow S.B."/>
            <person name="Starkenburg S.R."/>
            <person name="Cattolico R.A."/>
        </authorList>
    </citation>
    <scope>NUCLEOTIDE SEQUENCE</scope>
    <source>
        <strain evidence="4">CCMP291</strain>
    </source>
</reference>
<name>A0A0M0JT46_9EUKA</name>
<feature type="region of interest" description="Disordered" evidence="1">
    <location>
        <begin position="85"/>
        <end position="113"/>
    </location>
</feature>
<dbReference type="SMART" id="SM00651">
    <property type="entry name" value="Sm"/>
    <property type="match status" value="1"/>
</dbReference>
<dbReference type="GO" id="GO:0005829">
    <property type="term" value="C:cytosol"/>
    <property type="evidence" value="ECO:0007669"/>
    <property type="project" value="UniProtKB-SubCell"/>
</dbReference>
<dbReference type="CDD" id="cd09212">
    <property type="entry name" value="PUB"/>
    <property type="match status" value="1"/>
</dbReference>
<dbReference type="EMBL" id="JWZX01002415">
    <property type="protein sequence ID" value="KOO29442.1"/>
    <property type="molecule type" value="Genomic_DNA"/>
</dbReference>
<dbReference type="PANTHER" id="PTHR13246">
    <property type="entry name" value="ENDO BETA N-ACETYLGLUCOSAMINIDASE"/>
    <property type="match status" value="1"/>
</dbReference>
<dbReference type="Proteomes" id="UP000037460">
    <property type="component" value="Unassembled WGS sequence"/>
</dbReference>
<dbReference type="SUPFAM" id="SSF143503">
    <property type="entry name" value="PUG domain-like"/>
    <property type="match status" value="1"/>
</dbReference>
<dbReference type="InterPro" id="IPR010920">
    <property type="entry name" value="LSM_dom_sf"/>
</dbReference>
<organism evidence="3 4">
    <name type="scientific">Chrysochromulina tobinii</name>
    <dbReference type="NCBI Taxonomy" id="1460289"/>
    <lineage>
        <taxon>Eukaryota</taxon>
        <taxon>Haptista</taxon>
        <taxon>Haptophyta</taxon>
        <taxon>Prymnesiophyceae</taxon>
        <taxon>Prymnesiales</taxon>
        <taxon>Chrysochromulinaceae</taxon>
        <taxon>Chrysochromulina</taxon>
    </lineage>
</organism>
<dbReference type="Pfam" id="PF03644">
    <property type="entry name" value="Glyco_hydro_85"/>
    <property type="match status" value="1"/>
</dbReference>
<dbReference type="InterPro" id="IPR005201">
    <property type="entry name" value="TIM_ENGase"/>
</dbReference>
<accession>A0A0M0JT46</accession>
<dbReference type="InterPro" id="IPR036339">
    <property type="entry name" value="PUB-like_dom_sf"/>
</dbReference>
<dbReference type="Pfam" id="PF01423">
    <property type="entry name" value="LSM"/>
    <property type="match status" value="1"/>
</dbReference>
<feature type="domain" description="Sm" evidence="2">
    <location>
        <begin position="10"/>
        <end position="91"/>
    </location>
</feature>
<dbReference type="Pfam" id="PF09409">
    <property type="entry name" value="PUB"/>
    <property type="match status" value="1"/>
</dbReference>
<dbReference type="SMART" id="SM00580">
    <property type="entry name" value="PUG"/>
    <property type="match status" value="1"/>
</dbReference>
<dbReference type="InterPro" id="IPR047575">
    <property type="entry name" value="Sm"/>
</dbReference>
<dbReference type="InterPro" id="IPR001163">
    <property type="entry name" value="Sm_dom_euk/arc"/>
</dbReference>
<evidence type="ECO:0000313" key="3">
    <source>
        <dbReference type="EMBL" id="KOO29442.1"/>
    </source>
</evidence>
<keyword evidence="4" id="KW-1185">Reference proteome</keyword>
<dbReference type="Gene3D" id="1.20.58.2190">
    <property type="match status" value="1"/>
</dbReference>
<dbReference type="CDD" id="cd01717">
    <property type="entry name" value="Sm_B"/>
    <property type="match status" value="1"/>
</dbReference>
<dbReference type="AlphaFoldDB" id="A0A0M0JT46"/>
<dbReference type="GO" id="GO:0033925">
    <property type="term" value="F:mannosyl-glycoprotein endo-beta-N-acetylglucosaminidase activity"/>
    <property type="evidence" value="ECO:0007669"/>
    <property type="project" value="UniProtKB-EC"/>
</dbReference>
<dbReference type="Gene3D" id="3.20.20.80">
    <property type="entry name" value="Glycosidases"/>
    <property type="match status" value="1"/>
</dbReference>
<dbReference type="GO" id="GO:0003723">
    <property type="term" value="F:RNA binding"/>
    <property type="evidence" value="ECO:0007669"/>
    <property type="project" value="InterPro"/>
</dbReference>
<protein>
    <submittedName>
        <fullName evidence="3">Cytosolic endo-beta-n-acetylglucosaminidase-like protein</fullName>
    </submittedName>
</protein>
<sequence length="667" mass="70423">MASQHVAGIPRSGKMLALINYRMRVTIQDSRMFVGKFMAFDKYMNLILCDCEEFRKVTVKGKKEEREEKRTLGLVLIRGETVVSMSVEGPPPQDDRRRAVVGAAGGPGSGKAAGRGMAIGGPMSAPAGLSGPVRGVGGPGAASMLPSAGRGVAAQPQMLMWQVPTTPRDLFGAAPPSVLAILLKLTSNILSSPDEPKYRTLKRSNKAISSKVLSNPGGAAWLAALGFVGDGDELATAIADPVLTAVHAALNAAVAATRVTRVCGAQGWVVHGLALEFGDGTRSGAFLENDSRRMNLMDDHGLLRRGGKVEFLQPGERIVAVRGHHSSMGYLCGGITLLLSSNRTIAFVGENANVFGAPFEFAVPPDDELSDVRFADGKAPLPTRPRVLHCHDCRGGYNDCADGKYLRCFSGWDATDAFCYFGHNLVSMPPAVWVAACHARGVPCLGTLITEGGGEAADEQARLLADVDTCVDKLCALCEHFQFDGWLVNFESPLRGGRAQTAAVVDFLATLSICLRQRLGAQSLVIYYDALDADGQVRYQNALTPANRPFFDACDGIFTNYWWGAPQLQQSAAQAAAAGAAVGVGGRQHDVFCGVDLFARNTSYGAGPACAVPCRAARAAGLSLALFAPGWSVECGAAAQCDTDAEAAAADEQFWAALGVRALFRPS</sequence>
<gene>
    <name evidence="3" type="ORF">Ctob_004855</name>
</gene>
<evidence type="ECO:0000256" key="1">
    <source>
        <dbReference type="SAM" id="MobiDB-lite"/>
    </source>
</evidence>